<dbReference type="Gene3D" id="3.10.310.50">
    <property type="match status" value="1"/>
</dbReference>
<proteinExistence type="predicted"/>
<sequence>MRGLTAAQADDVRQALHTAERRSGLRFGVFLGEPVGGRRHFAERLHAALGAEADDAVVLFVDLNGRGLEVVTGERARRRLNDGACRLTAMSMATAFSVGDLVGGLLYGIGALGEQATPPMKPARQSR</sequence>
<name>A0A1H6DR34_9ACTN</name>
<evidence type="ECO:0008006" key="3">
    <source>
        <dbReference type="Google" id="ProtNLM"/>
    </source>
</evidence>
<dbReference type="AlphaFoldDB" id="A0A1H6DR34"/>
<protein>
    <recommendedName>
        <fullName evidence="3">TLP18.3, Psb32 and MOLO-1 founding protein of phosphatase</fullName>
    </recommendedName>
</protein>
<organism evidence="1 2">
    <name type="scientific">Nonomuraea solani</name>
    <dbReference type="NCBI Taxonomy" id="1144553"/>
    <lineage>
        <taxon>Bacteria</taxon>
        <taxon>Bacillati</taxon>
        <taxon>Actinomycetota</taxon>
        <taxon>Actinomycetes</taxon>
        <taxon>Streptosporangiales</taxon>
        <taxon>Streptosporangiaceae</taxon>
        <taxon>Nonomuraea</taxon>
    </lineage>
</organism>
<evidence type="ECO:0000313" key="2">
    <source>
        <dbReference type="Proteomes" id="UP000236732"/>
    </source>
</evidence>
<dbReference type="InterPro" id="IPR033437">
    <property type="entry name" value="DUF5130"/>
</dbReference>
<dbReference type="Proteomes" id="UP000236732">
    <property type="component" value="Unassembled WGS sequence"/>
</dbReference>
<dbReference type="RefSeq" id="WP_160150364.1">
    <property type="nucleotide sequence ID" value="NZ_FNVT01000006.1"/>
</dbReference>
<dbReference type="EMBL" id="FNVT01000006">
    <property type="protein sequence ID" value="SEG87166.1"/>
    <property type="molecule type" value="Genomic_DNA"/>
</dbReference>
<reference evidence="1 2" key="1">
    <citation type="submission" date="2016-10" db="EMBL/GenBank/DDBJ databases">
        <authorList>
            <person name="de Groot N.N."/>
        </authorList>
    </citation>
    <scope>NUCLEOTIDE SEQUENCE [LARGE SCALE GENOMIC DNA]</scope>
    <source>
        <strain evidence="1 2">CGMCC 4.7037</strain>
    </source>
</reference>
<keyword evidence="2" id="KW-1185">Reference proteome</keyword>
<dbReference type="Pfam" id="PF17174">
    <property type="entry name" value="DUF5130"/>
    <property type="match status" value="1"/>
</dbReference>
<dbReference type="OrthoDB" id="3214027at2"/>
<gene>
    <name evidence="1" type="ORF">SAMN05444920_10637</name>
</gene>
<evidence type="ECO:0000313" key="1">
    <source>
        <dbReference type="EMBL" id="SEG87166.1"/>
    </source>
</evidence>
<accession>A0A1H6DR34</accession>